<dbReference type="InterPro" id="IPR032828">
    <property type="entry name" value="PolyA_RNA-bd"/>
</dbReference>
<organism evidence="13 14">
    <name type="scientific">Clostridium cibarium</name>
    <dbReference type="NCBI Taxonomy" id="2762247"/>
    <lineage>
        <taxon>Bacteria</taxon>
        <taxon>Bacillati</taxon>
        <taxon>Bacillota</taxon>
        <taxon>Clostridia</taxon>
        <taxon>Eubacteriales</taxon>
        <taxon>Clostridiaceae</taxon>
        <taxon>Clostridium</taxon>
    </lineage>
</organism>
<keyword evidence="7" id="KW-0460">Magnesium</keyword>
<evidence type="ECO:0000259" key="10">
    <source>
        <dbReference type="Pfam" id="PF01743"/>
    </source>
</evidence>
<gene>
    <name evidence="13" type="ORF">H9661_01250</name>
</gene>
<comment type="similarity">
    <text evidence="9">Belongs to the tRNA nucleotidyltransferase/poly(A) polymerase family.</text>
</comment>
<dbReference type="RefSeq" id="WP_143316303.1">
    <property type="nucleotide sequence ID" value="NZ_JACSRA010000001.1"/>
</dbReference>
<dbReference type="EC" id="2.7.7.72" evidence="13"/>
<comment type="caution">
    <text evidence="13">The sequence shown here is derived from an EMBL/GenBank/DDBJ whole genome shotgun (WGS) entry which is preliminary data.</text>
</comment>
<keyword evidence="3" id="KW-0819">tRNA processing</keyword>
<evidence type="ECO:0000256" key="4">
    <source>
        <dbReference type="ARBA" id="ARBA00022695"/>
    </source>
</evidence>
<dbReference type="GO" id="GO:0004810">
    <property type="term" value="F:CCA tRNA nucleotidyltransferase activity"/>
    <property type="evidence" value="ECO:0007669"/>
    <property type="project" value="UniProtKB-EC"/>
</dbReference>
<accession>A0ABR8PP70</accession>
<dbReference type="Gene3D" id="3.30.460.10">
    <property type="entry name" value="Beta Polymerase, domain 2"/>
    <property type="match status" value="1"/>
</dbReference>
<dbReference type="SUPFAM" id="SSF81891">
    <property type="entry name" value="Poly A polymerase C-terminal region-like"/>
    <property type="match status" value="1"/>
</dbReference>
<dbReference type="SUPFAM" id="SSF81301">
    <property type="entry name" value="Nucleotidyltransferase"/>
    <property type="match status" value="1"/>
</dbReference>
<comment type="cofactor">
    <cofactor evidence="1">
        <name>Mg(2+)</name>
        <dbReference type="ChEBI" id="CHEBI:18420"/>
    </cofactor>
</comment>
<evidence type="ECO:0000313" key="14">
    <source>
        <dbReference type="Proteomes" id="UP000627781"/>
    </source>
</evidence>
<keyword evidence="8 9" id="KW-0694">RNA-binding</keyword>
<dbReference type="Proteomes" id="UP000627781">
    <property type="component" value="Unassembled WGS sequence"/>
</dbReference>
<evidence type="ECO:0000256" key="8">
    <source>
        <dbReference type="ARBA" id="ARBA00022884"/>
    </source>
</evidence>
<dbReference type="Pfam" id="PF13735">
    <property type="entry name" value="tRNA_NucTran2_2"/>
    <property type="match status" value="1"/>
</dbReference>
<feature type="domain" description="tRNA nucleotidyltransferase/poly(A) polymerase RNA and SrmB- binding" evidence="11">
    <location>
        <begin position="172"/>
        <end position="209"/>
    </location>
</feature>
<name>A0ABR8PP70_9CLOT</name>
<dbReference type="CDD" id="cd05398">
    <property type="entry name" value="NT_ClassII-CCAase"/>
    <property type="match status" value="1"/>
</dbReference>
<keyword evidence="2 9" id="KW-0808">Transferase</keyword>
<sequence length="442" mass="50750">MSIKINIPEDVNLILKTLQNNGYEAYIVGGCVRDSILNRSVNDWDITTSARPEEIIKLFEKIIPTGLQHGTVTVMINDEGYEVTTFRKDGEYEDSRHPSKVEYVTSILLDLSRRDFTINSMAYNDAVGLVDPFEGIKDLKNKLIRCVGRAKDRFSEDALRMLRALRFSAQLDFDIDFEITEASKELHESLNKISVERIREEFNKILISNSEKLEIGYVFKLTECWVSELNGLEEFSQDNPNHVYSLFDHTLKSTKLVENTLHLKLTMLLHDLGKVNTKTIDDAGIAHYYGHPNESAKIAEKILKRLKYDNDTIEKVLTLVKYHDSELRSRKSVKKMLNRIGEELLRDLIKVKWADILSQNLVYAKDRLTNLVNVEQKLNEILEAKECFCIKDLAINGSDLINLGVKPGKEIGVLLNILLDKVIEDNSLNNKEFLIEIYKKII</sequence>
<protein>
    <submittedName>
        <fullName evidence="13">CCA tRNA nucleotidyltransferase</fullName>
        <ecNumber evidence="13">2.7.7.72</ecNumber>
    </submittedName>
</protein>
<feature type="domain" description="Poly A polymerase head" evidence="10">
    <location>
        <begin position="25"/>
        <end position="145"/>
    </location>
</feature>
<evidence type="ECO:0000256" key="7">
    <source>
        <dbReference type="ARBA" id="ARBA00022842"/>
    </source>
</evidence>
<evidence type="ECO:0000259" key="12">
    <source>
        <dbReference type="Pfam" id="PF13735"/>
    </source>
</evidence>
<dbReference type="InterPro" id="IPR032810">
    <property type="entry name" value="CCA-adding_enz_C"/>
</dbReference>
<evidence type="ECO:0000256" key="2">
    <source>
        <dbReference type="ARBA" id="ARBA00022679"/>
    </source>
</evidence>
<evidence type="ECO:0000256" key="3">
    <source>
        <dbReference type="ARBA" id="ARBA00022694"/>
    </source>
</evidence>
<keyword evidence="14" id="KW-1185">Reference proteome</keyword>
<dbReference type="InterPro" id="IPR002646">
    <property type="entry name" value="PolA_pol_head_dom"/>
</dbReference>
<dbReference type="InterPro" id="IPR043519">
    <property type="entry name" value="NT_sf"/>
</dbReference>
<dbReference type="EMBL" id="JACSRA010000001">
    <property type="protein sequence ID" value="MBD7909968.1"/>
    <property type="molecule type" value="Genomic_DNA"/>
</dbReference>
<evidence type="ECO:0000259" key="11">
    <source>
        <dbReference type="Pfam" id="PF12627"/>
    </source>
</evidence>
<proteinExistence type="inferred from homology"/>
<evidence type="ECO:0000256" key="6">
    <source>
        <dbReference type="ARBA" id="ARBA00022741"/>
    </source>
</evidence>
<dbReference type="Gene3D" id="1.10.246.80">
    <property type="match status" value="1"/>
</dbReference>
<evidence type="ECO:0000256" key="9">
    <source>
        <dbReference type="RuleBase" id="RU003953"/>
    </source>
</evidence>
<evidence type="ECO:0000256" key="1">
    <source>
        <dbReference type="ARBA" id="ARBA00001946"/>
    </source>
</evidence>
<evidence type="ECO:0000256" key="5">
    <source>
        <dbReference type="ARBA" id="ARBA00022723"/>
    </source>
</evidence>
<keyword evidence="6" id="KW-0547">Nucleotide-binding</keyword>
<dbReference type="InterPro" id="IPR050264">
    <property type="entry name" value="Bact_CCA-adding_enz_type3_sf"/>
</dbReference>
<dbReference type="Gene3D" id="1.10.3090.10">
    <property type="entry name" value="cca-adding enzyme, domain 2"/>
    <property type="match status" value="1"/>
</dbReference>
<dbReference type="PANTHER" id="PTHR46173:SF1">
    <property type="entry name" value="CCA TRNA NUCLEOTIDYLTRANSFERASE 1, MITOCHONDRIAL"/>
    <property type="match status" value="1"/>
</dbReference>
<dbReference type="PANTHER" id="PTHR46173">
    <property type="entry name" value="CCA TRNA NUCLEOTIDYLTRANSFERASE 1, MITOCHONDRIAL"/>
    <property type="match status" value="1"/>
</dbReference>
<dbReference type="CDD" id="cd00077">
    <property type="entry name" value="HDc"/>
    <property type="match status" value="1"/>
</dbReference>
<reference evidence="13 14" key="1">
    <citation type="submission" date="2020-08" db="EMBL/GenBank/DDBJ databases">
        <title>A Genomic Blueprint of the Chicken Gut Microbiome.</title>
        <authorList>
            <person name="Gilroy R."/>
            <person name="Ravi A."/>
            <person name="Getino M."/>
            <person name="Pursley I."/>
            <person name="Horton D.L."/>
            <person name="Alikhan N.-F."/>
            <person name="Baker D."/>
            <person name="Gharbi K."/>
            <person name="Hall N."/>
            <person name="Watson M."/>
            <person name="Adriaenssens E.M."/>
            <person name="Foster-Nyarko E."/>
            <person name="Jarju S."/>
            <person name="Secka A."/>
            <person name="Antonio M."/>
            <person name="Oren A."/>
            <person name="Chaudhuri R."/>
            <person name="La Ragione R.M."/>
            <person name="Hildebrand F."/>
            <person name="Pallen M.J."/>
        </authorList>
    </citation>
    <scope>NUCLEOTIDE SEQUENCE [LARGE SCALE GENOMIC DNA]</scope>
    <source>
        <strain evidence="13 14">Sa3CVN1</strain>
    </source>
</reference>
<dbReference type="NCBIfam" id="NF009814">
    <property type="entry name" value="PRK13299.1"/>
    <property type="match status" value="1"/>
</dbReference>
<evidence type="ECO:0000313" key="13">
    <source>
        <dbReference type="EMBL" id="MBD7909968.1"/>
    </source>
</evidence>
<dbReference type="InterPro" id="IPR003607">
    <property type="entry name" value="HD/PDEase_dom"/>
</dbReference>
<keyword evidence="4 13" id="KW-0548">Nucleotidyltransferase</keyword>
<dbReference type="Pfam" id="PF12627">
    <property type="entry name" value="PolyA_pol_RNAbd"/>
    <property type="match status" value="1"/>
</dbReference>
<dbReference type="Pfam" id="PF01743">
    <property type="entry name" value="PolyA_pol"/>
    <property type="match status" value="1"/>
</dbReference>
<feature type="domain" description="CCA-adding enzyme C-terminal" evidence="12">
    <location>
        <begin position="297"/>
        <end position="436"/>
    </location>
</feature>
<keyword evidence="5" id="KW-0479">Metal-binding</keyword>